<dbReference type="AlphaFoldDB" id="A0A101JFC7"/>
<comment type="caution">
    <text evidence="1">The sequence shown here is derived from an EMBL/GenBank/DDBJ whole genome shotgun (WGS) entry which is preliminary data.</text>
</comment>
<dbReference type="Proteomes" id="UP000053937">
    <property type="component" value="Unassembled WGS sequence"/>
</dbReference>
<name>A0A101JFC7_CHLLI</name>
<protein>
    <submittedName>
        <fullName evidence="1">Uncharacterized protein</fullName>
    </submittedName>
</protein>
<evidence type="ECO:0000313" key="2">
    <source>
        <dbReference type="Proteomes" id="UP000053937"/>
    </source>
</evidence>
<sequence length="184" mass="21287">MSQLHEALAWTEMPVPEELHHLTPDQQQHVVSYVKAVVNRKTDGFEELYHAIGMIVKYIPHFVVIPLMVEHIKPPIAAGVCRKMGVDQATGYANDLPLEYFSEVSRHIDAGMMAELLGKMKKHHAEKFIHYELQHHLTHILDIAEHLEKRMLEVVAKHVTLPEHDDDLLRHPHHEIIEKIRALQ</sequence>
<dbReference type="RefSeq" id="WP_059139142.1">
    <property type="nucleotide sequence ID" value="NZ_LMBR01000160.1"/>
</dbReference>
<dbReference type="EMBL" id="LMBR01000160">
    <property type="protein sequence ID" value="KUL25725.1"/>
    <property type="molecule type" value="Genomic_DNA"/>
</dbReference>
<keyword evidence="2" id="KW-1185">Reference proteome</keyword>
<dbReference type="OrthoDB" id="594633at2"/>
<accession>A0A101JFC7</accession>
<evidence type="ECO:0000313" key="1">
    <source>
        <dbReference type="EMBL" id="KUL25725.1"/>
    </source>
</evidence>
<proteinExistence type="predicted"/>
<reference evidence="1 2" key="1">
    <citation type="submission" date="2015-10" db="EMBL/GenBank/DDBJ databases">
        <title>Draft Genome Sequence of Chlorobium limicola strain Frasassi Growing under Artificial Lighting in the Frasassi Cave System.</title>
        <authorList>
            <person name="Mansor M."/>
            <person name="Macalady J."/>
        </authorList>
    </citation>
    <scope>NUCLEOTIDE SEQUENCE [LARGE SCALE GENOMIC DNA]</scope>
    <source>
        <strain evidence="1 2">Frasassi</strain>
    </source>
</reference>
<gene>
    <name evidence="1" type="ORF">ASB62_06510</name>
</gene>
<organism evidence="1 2">
    <name type="scientific">Chlorobium limicola</name>
    <dbReference type="NCBI Taxonomy" id="1092"/>
    <lineage>
        <taxon>Bacteria</taxon>
        <taxon>Pseudomonadati</taxon>
        <taxon>Chlorobiota</taxon>
        <taxon>Chlorobiia</taxon>
        <taxon>Chlorobiales</taxon>
        <taxon>Chlorobiaceae</taxon>
        <taxon>Chlorobium/Pelodictyon group</taxon>
        <taxon>Chlorobium</taxon>
    </lineage>
</organism>